<dbReference type="STRING" id="1920490.GCA_001895925_04297"/>
<dbReference type="EMBL" id="PVWG01000085">
    <property type="protein sequence ID" value="PSB14556.1"/>
    <property type="molecule type" value="Genomic_DNA"/>
</dbReference>
<evidence type="ECO:0000313" key="2">
    <source>
        <dbReference type="Proteomes" id="UP000238634"/>
    </source>
</evidence>
<accession>A0A2T1D259</accession>
<comment type="caution">
    <text evidence="1">The sequence shown here is derived from an EMBL/GenBank/DDBJ whole genome shotgun (WGS) entry which is preliminary data.</text>
</comment>
<reference evidence="1 2" key="1">
    <citation type="submission" date="2018-02" db="EMBL/GenBank/DDBJ databases">
        <authorList>
            <person name="Cohen D.B."/>
            <person name="Kent A.D."/>
        </authorList>
    </citation>
    <scope>NUCLEOTIDE SEQUENCE [LARGE SCALE GENOMIC DNA]</scope>
    <source>
        <strain evidence="1 2">ULC007</strain>
    </source>
</reference>
<reference evidence="1 2" key="2">
    <citation type="submission" date="2018-03" db="EMBL/GenBank/DDBJ databases">
        <title>The ancient ancestry and fast evolution of plastids.</title>
        <authorList>
            <person name="Moore K.R."/>
            <person name="Magnabosco C."/>
            <person name="Momper L."/>
            <person name="Gold D.A."/>
            <person name="Bosak T."/>
            <person name="Fournier G.P."/>
        </authorList>
    </citation>
    <scope>NUCLEOTIDE SEQUENCE [LARGE SCALE GENOMIC DNA]</scope>
    <source>
        <strain evidence="1 2">ULC007</strain>
    </source>
</reference>
<protein>
    <submittedName>
        <fullName evidence="1">Uncharacterized protein</fullName>
    </submittedName>
</protein>
<organism evidence="1 2">
    <name type="scientific">Phormidesmis priestleyi ULC007</name>
    <dbReference type="NCBI Taxonomy" id="1920490"/>
    <lineage>
        <taxon>Bacteria</taxon>
        <taxon>Bacillati</taxon>
        <taxon>Cyanobacteriota</taxon>
        <taxon>Cyanophyceae</taxon>
        <taxon>Leptolyngbyales</taxon>
        <taxon>Leptolyngbyaceae</taxon>
        <taxon>Phormidesmis</taxon>
    </lineage>
</organism>
<proteinExistence type="predicted"/>
<dbReference type="AlphaFoldDB" id="A0A2T1D259"/>
<dbReference type="RefSeq" id="WP_073070406.1">
    <property type="nucleotide sequence ID" value="NZ_MPPI01000007.1"/>
</dbReference>
<gene>
    <name evidence="1" type="ORF">C7B65_26270</name>
</gene>
<dbReference type="Proteomes" id="UP000238634">
    <property type="component" value="Unassembled WGS sequence"/>
</dbReference>
<evidence type="ECO:0000313" key="1">
    <source>
        <dbReference type="EMBL" id="PSB14556.1"/>
    </source>
</evidence>
<keyword evidence="2" id="KW-1185">Reference proteome</keyword>
<sequence length="203" mass="23391">MDFEVIHPVESPDHIRRYREIIRRAIEGNTGKGQLQLIKQAGWIAVPTHIGDLYAFEDEDRLIQTLLDHGYQEFIAVDLSKMQNVSDVLIIPATVLGMEDFKYNIFGWYVWFAGKPDWFILMANTLDFIIVAGQPDFVRRVLGCEPEQASIDIREMSESEYLDPVVRKYYAHLLEQLQITYLQSEPGTIVNLGLLDWDETPSA</sequence>
<name>A0A2T1D259_9CYAN</name>
<dbReference type="OrthoDB" id="582982at2"/>